<keyword evidence="3" id="KW-1185">Reference proteome</keyword>
<name>A0A1E7FA83_9STRA</name>
<gene>
    <name evidence="2" type="ORF">FRACYDRAFT_239772</name>
</gene>
<sequence length="301" mass="34544">MSLLLATTSKAIADEGSRDEDHNHKDLKPHTHVAYHHVENSCATDVEEICKEEIPPMFMLSADPFFTWVLSSPSTPSSEVYDLNRFIDQMFDSVLVSSSYQSSSSLIFIEVGSPQFIVDFGVARLAAEKQPEEIPQLANELQNYGANMLLNAEDGSDEFRMARRLTEMDTKTINYHVQLPFGRKNCCLRHAFEQQRVSPRCASSISTLEKTFVLEDKFSRRQDAFVNMMWIYVTTLTFLTFMLARRIRKQDDDEAEIDEESIDDNDDFEETVYYAFGDNEQKKTLLPVKKIVYEGVLLQIV</sequence>
<evidence type="ECO:0000313" key="2">
    <source>
        <dbReference type="EMBL" id="OEU15092.1"/>
    </source>
</evidence>
<accession>A0A1E7FA83</accession>
<keyword evidence="1" id="KW-1133">Transmembrane helix</keyword>
<keyword evidence="1" id="KW-0472">Membrane</keyword>
<dbReference type="EMBL" id="KV784359">
    <property type="protein sequence ID" value="OEU15092.1"/>
    <property type="molecule type" value="Genomic_DNA"/>
</dbReference>
<organism evidence="2 3">
    <name type="scientific">Fragilariopsis cylindrus CCMP1102</name>
    <dbReference type="NCBI Taxonomy" id="635003"/>
    <lineage>
        <taxon>Eukaryota</taxon>
        <taxon>Sar</taxon>
        <taxon>Stramenopiles</taxon>
        <taxon>Ochrophyta</taxon>
        <taxon>Bacillariophyta</taxon>
        <taxon>Bacillariophyceae</taxon>
        <taxon>Bacillariophycidae</taxon>
        <taxon>Bacillariales</taxon>
        <taxon>Bacillariaceae</taxon>
        <taxon>Fragilariopsis</taxon>
    </lineage>
</organism>
<dbReference type="Proteomes" id="UP000095751">
    <property type="component" value="Unassembled WGS sequence"/>
</dbReference>
<dbReference type="AlphaFoldDB" id="A0A1E7FA83"/>
<feature type="transmembrane region" description="Helical" evidence="1">
    <location>
        <begin position="224"/>
        <end position="244"/>
    </location>
</feature>
<protein>
    <submittedName>
        <fullName evidence="2">Uncharacterized protein</fullName>
    </submittedName>
</protein>
<reference evidence="2 3" key="1">
    <citation type="submission" date="2016-09" db="EMBL/GenBank/DDBJ databases">
        <title>Extensive genetic diversity and differential bi-allelic expression allows diatom success in the polar Southern Ocean.</title>
        <authorList>
            <consortium name="DOE Joint Genome Institute"/>
            <person name="Mock T."/>
            <person name="Otillar R.P."/>
            <person name="Strauss J."/>
            <person name="Dupont C."/>
            <person name="Frickenhaus S."/>
            <person name="Maumus F."/>
            <person name="Mcmullan M."/>
            <person name="Sanges R."/>
            <person name="Schmutz J."/>
            <person name="Toseland A."/>
            <person name="Valas R."/>
            <person name="Veluchamy A."/>
            <person name="Ward B.J."/>
            <person name="Allen A."/>
            <person name="Barry K."/>
            <person name="Falciatore A."/>
            <person name="Ferrante M."/>
            <person name="Fortunato A.E."/>
            <person name="Gloeckner G."/>
            <person name="Gruber A."/>
            <person name="Hipkin R."/>
            <person name="Janech M."/>
            <person name="Kroth P."/>
            <person name="Leese F."/>
            <person name="Lindquist E."/>
            <person name="Lyon B.R."/>
            <person name="Martin J."/>
            <person name="Mayer C."/>
            <person name="Parker M."/>
            <person name="Quesneville H."/>
            <person name="Raymond J."/>
            <person name="Uhlig C."/>
            <person name="Valentin K.U."/>
            <person name="Worden A.Z."/>
            <person name="Armbrust E.V."/>
            <person name="Bowler C."/>
            <person name="Green B."/>
            <person name="Moulton V."/>
            <person name="Van Oosterhout C."/>
            <person name="Grigoriev I."/>
        </authorList>
    </citation>
    <scope>NUCLEOTIDE SEQUENCE [LARGE SCALE GENOMIC DNA]</scope>
    <source>
        <strain evidence="2 3">CCMP1102</strain>
    </source>
</reference>
<dbReference type="InParanoid" id="A0A1E7FA83"/>
<evidence type="ECO:0000313" key="3">
    <source>
        <dbReference type="Proteomes" id="UP000095751"/>
    </source>
</evidence>
<evidence type="ECO:0000256" key="1">
    <source>
        <dbReference type="SAM" id="Phobius"/>
    </source>
</evidence>
<dbReference type="KEGG" id="fcy:FRACYDRAFT_239772"/>
<keyword evidence="1" id="KW-0812">Transmembrane</keyword>
<proteinExistence type="predicted"/>